<reference evidence="3 4" key="1">
    <citation type="submission" date="2020-08" db="EMBL/GenBank/DDBJ databases">
        <title>Sequencing the genomes of 1000 actinobacteria strains.</title>
        <authorList>
            <person name="Klenk H.-P."/>
        </authorList>
    </citation>
    <scope>NUCLEOTIDE SEQUENCE [LARGE SCALE GENOMIC DNA]</scope>
    <source>
        <strain evidence="3 4">DSM 22242</strain>
    </source>
</reference>
<accession>A0A7W5D460</accession>
<comment type="caution">
    <text evidence="3">The sequence shown here is derived from an EMBL/GenBank/DDBJ whole genome shotgun (WGS) entry which is preliminary data.</text>
</comment>
<dbReference type="Pfam" id="PF13173">
    <property type="entry name" value="AAA_14"/>
    <property type="match status" value="1"/>
</dbReference>
<protein>
    <recommendedName>
        <fullName evidence="5">ATP-binding protein</fullName>
    </recommendedName>
</protein>
<dbReference type="PANTHER" id="PTHR33295:SF7">
    <property type="entry name" value="ATPASE"/>
    <property type="match status" value="1"/>
</dbReference>
<organism evidence="3 4">
    <name type="scientific">Parvibacter caecicola</name>
    <dbReference type="NCBI Taxonomy" id="747645"/>
    <lineage>
        <taxon>Bacteria</taxon>
        <taxon>Bacillati</taxon>
        <taxon>Actinomycetota</taxon>
        <taxon>Coriobacteriia</taxon>
        <taxon>Coriobacteriales</taxon>
        <taxon>Coriobacteriaceae</taxon>
        <taxon>Parvibacter</taxon>
    </lineage>
</organism>
<dbReference type="InterPro" id="IPR041682">
    <property type="entry name" value="AAA_14"/>
</dbReference>
<evidence type="ECO:0000313" key="3">
    <source>
        <dbReference type="EMBL" id="MBB3172086.1"/>
    </source>
</evidence>
<gene>
    <name evidence="3" type="ORF">FHR31_001920</name>
</gene>
<dbReference type="PANTHER" id="PTHR33295">
    <property type="entry name" value="ATPASE"/>
    <property type="match status" value="1"/>
</dbReference>
<dbReference type="GeneID" id="93357215"/>
<evidence type="ECO:0008006" key="5">
    <source>
        <dbReference type="Google" id="ProtNLM"/>
    </source>
</evidence>
<sequence>MDVLRRKAYDAIARWKSEKTAQALLVMGARQVGKTTIIREFGRAHYRQVAEVNFFQNRVAVETVNAALDAQDLLLRISALSRTDLSVEDTLIFLDEVQELSDALTAVKFLMEQTTCDVILSGSLLGLDSFPARSLPVGYLQTIEMFPLDFEEFCWARSVPAPVLDSARTAFAERVPVPDYIHEQLIDEFYKYLLVGGMPDAVRAFVESGSLVQPRNAQRAIVGLYEYDIVKYVEDKTEARQIEMVYEAIPAQLNAENKRFKYTRLGKNLRFANLETAFDWLKSAGIALPVPRVTDPVFPLGLSAETASFKLYSSDVGLLTSQLMGSVELDILNHRSFINFGSIFENVAAQELRAHGFGLFYYNTRTVGEVDFVLQNSRGEVLLCEIKSGKDYRRHSALNNLLGTENYRFNQALVFYDGNIEQRGKVLYAPIYAIGFLSPSASMAEIAA</sequence>
<dbReference type="InterPro" id="IPR027417">
    <property type="entry name" value="P-loop_NTPase"/>
</dbReference>
<dbReference type="Proteomes" id="UP000530850">
    <property type="component" value="Unassembled WGS sequence"/>
</dbReference>
<feature type="domain" description="AAA" evidence="1">
    <location>
        <begin position="22"/>
        <end position="154"/>
    </location>
</feature>
<evidence type="ECO:0000259" key="2">
    <source>
        <dbReference type="Pfam" id="PF13635"/>
    </source>
</evidence>
<proteinExistence type="predicted"/>
<evidence type="ECO:0000259" key="1">
    <source>
        <dbReference type="Pfam" id="PF13173"/>
    </source>
</evidence>
<dbReference type="InterPro" id="IPR025420">
    <property type="entry name" value="DUF4143"/>
</dbReference>
<dbReference type="AlphaFoldDB" id="A0A7W5D460"/>
<evidence type="ECO:0000313" key="4">
    <source>
        <dbReference type="Proteomes" id="UP000530850"/>
    </source>
</evidence>
<dbReference type="Gene3D" id="3.40.50.300">
    <property type="entry name" value="P-loop containing nucleotide triphosphate hydrolases"/>
    <property type="match status" value="1"/>
</dbReference>
<name>A0A7W5D460_9ACTN</name>
<dbReference type="EMBL" id="JACHYA010000009">
    <property type="protein sequence ID" value="MBB3172086.1"/>
    <property type="molecule type" value="Genomic_DNA"/>
</dbReference>
<dbReference type="Pfam" id="PF13635">
    <property type="entry name" value="DUF4143"/>
    <property type="match status" value="1"/>
</dbReference>
<feature type="domain" description="DUF4143" evidence="2">
    <location>
        <begin position="227"/>
        <end position="389"/>
    </location>
</feature>
<dbReference type="SUPFAM" id="SSF52540">
    <property type="entry name" value="P-loop containing nucleoside triphosphate hydrolases"/>
    <property type="match status" value="1"/>
</dbReference>
<dbReference type="RefSeq" id="WP_194950539.1">
    <property type="nucleotide sequence ID" value="NZ_JACHYA010000009.1"/>
</dbReference>